<dbReference type="GeneID" id="115033557"/>
<evidence type="ECO:0000313" key="3">
    <source>
        <dbReference type="Proteomes" id="UP000007819"/>
    </source>
</evidence>
<dbReference type="KEGG" id="api:115033557"/>
<name>A0A8R2NKP1_ACYPI</name>
<proteinExistence type="predicted"/>
<organism evidence="2 3">
    <name type="scientific">Acyrthosiphon pisum</name>
    <name type="common">Pea aphid</name>
    <dbReference type="NCBI Taxonomy" id="7029"/>
    <lineage>
        <taxon>Eukaryota</taxon>
        <taxon>Metazoa</taxon>
        <taxon>Ecdysozoa</taxon>
        <taxon>Arthropoda</taxon>
        <taxon>Hexapoda</taxon>
        <taxon>Insecta</taxon>
        <taxon>Pterygota</taxon>
        <taxon>Neoptera</taxon>
        <taxon>Paraneoptera</taxon>
        <taxon>Hemiptera</taxon>
        <taxon>Sternorrhyncha</taxon>
        <taxon>Aphidomorpha</taxon>
        <taxon>Aphidoidea</taxon>
        <taxon>Aphididae</taxon>
        <taxon>Macrosiphini</taxon>
        <taxon>Acyrthosiphon</taxon>
    </lineage>
</organism>
<keyword evidence="3" id="KW-1185">Reference proteome</keyword>
<dbReference type="OrthoDB" id="10520082at2759"/>
<dbReference type="RefSeq" id="XP_029342197.1">
    <property type="nucleotide sequence ID" value="XM_029486337.1"/>
</dbReference>
<reference evidence="3" key="1">
    <citation type="submission" date="2010-06" db="EMBL/GenBank/DDBJ databases">
        <authorList>
            <person name="Jiang H."/>
            <person name="Abraham K."/>
            <person name="Ali S."/>
            <person name="Alsbrooks S.L."/>
            <person name="Anim B.N."/>
            <person name="Anosike U.S."/>
            <person name="Attaway T."/>
            <person name="Bandaranaike D.P."/>
            <person name="Battles P.K."/>
            <person name="Bell S.N."/>
            <person name="Bell A.V."/>
            <person name="Beltran B."/>
            <person name="Bickham C."/>
            <person name="Bustamante Y."/>
            <person name="Caleb T."/>
            <person name="Canada A."/>
            <person name="Cardenas V."/>
            <person name="Carter K."/>
            <person name="Chacko J."/>
            <person name="Chandrabose M.N."/>
            <person name="Chavez D."/>
            <person name="Chavez A."/>
            <person name="Chen L."/>
            <person name="Chu H.-S."/>
            <person name="Claassen K.J."/>
            <person name="Cockrell R."/>
            <person name="Collins M."/>
            <person name="Cooper J.A."/>
            <person name="Cree A."/>
            <person name="Curry S.M."/>
            <person name="Da Y."/>
            <person name="Dao M.D."/>
            <person name="Das B."/>
            <person name="Davila M.-L."/>
            <person name="Davy-Carroll L."/>
            <person name="Denson S."/>
            <person name="Dinh H."/>
            <person name="Ebong V.E."/>
            <person name="Edwards J.R."/>
            <person name="Egan A."/>
            <person name="El-Daye J."/>
            <person name="Escobedo L."/>
            <person name="Fernandez S."/>
            <person name="Fernando P.R."/>
            <person name="Flagg N."/>
            <person name="Forbes L.D."/>
            <person name="Fowler R.G."/>
            <person name="Fu Q."/>
            <person name="Gabisi R.A."/>
            <person name="Ganer J."/>
            <person name="Garbino Pronczuk A."/>
            <person name="Garcia R.M."/>
            <person name="Garner T."/>
            <person name="Garrett T.E."/>
            <person name="Gonzalez D.A."/>
            <person name="Hamid H."/>
            <person name="Hawkins E.S."/>
            <person name="Hirani K."/>
            <person name="Hogues M.E."/>
            <person name="Hollins B."/>
            <person name="Hsiao C.-H."/>
            <person name="Jabil R."/>
            <person name="James M.L."/>
            <person name="Jhangiani S.N."/>
            <person name="Johnson B."/>
            <person name="Johnson Q."/>
            <person name="Joshi V."/>
            <person name="Kalu J.B."/>
            <person name="Kam C."/>
            <person name="Kashfia A."/>
            <person name="Keebler J."/>
            <person name="Kisamo H."/>
            <person name="Kovar C.L."/>
            <person name="Lago L.A."/>
            <person name="Lai C.-Y."/>
            <person name="Laidlaw J."/>
            <person name="Lara F."/>
            <person name="Le T.-K."/>
            <person name="Lee S.L."/>
            <person name="Legall F.H."/>
            <person name="Lemon S.J."/>
            <person name="Lewis L.R."/>
            <person name="Li B."/>
            <person name="Liu Y."/>
            <person name="Liu Y.-S."/>
            <person name="Lopez J."/>
            <person name="Lozado R.J."/>
            <person name="Lu J."/>
            <person name="Madu R.C."/>
            <person name="Maheshwari M."/>
            <person name="Maheshwari R."/>
            <person name="Malloy K."/>
            <person name="Martinez E."/>
            <person name="Mathew T."/>
            <person name="Mercado I.C."/>
            <person name="Mercado C."/>
            <person name="Meyer B."/>
            <person name="Montgomery K."/>
            <person name="Morgan M.B."/>
            <person name="Munidasa M."/>
            <person name="Nazareth L.V."/>
            <person name="Nelson J."/>
            <person name="Ng B.M."/>
            <person name="Nguyen N.B."/>
            <person name="Nguyen P.Q."/>
            <person name="Nguyen T."/>
            <person name="Obregon M."/>
            <person name="Okwuonu G.O."/>
            <person name="Onwere C.G."/>
            <person name="Orozco G."/>
            <person name="Parra A."/>
            <person name="Patel S."/>
            <person name="Patil S."/>
            <person name="Perez A."/>
            <person name="Perez Y."/>
            <person name="Pham C."/>
            <person name="Primus E.L."/>
            <person name="Pu L.-L."/>
            <person name="Puazo M."/>
            <person name="Qin X."/>
            <person name="Quiroz J.B."/>
            <person name="Reese J."/>
            <person name="Richards S."/>
            <person name="Rives C.M."/>
            <person name="Robberts R."/>
            <person name="Ruiz S.J."/>
            <person name="Ruiz M.J."/>
            <person name="Santibanez J."/>
            <person name="Schneider B.W."/>
            <person name="Sisson I."/>
            <person name="Smith M."/>
            <person name="Sodergren E."/>
            <person name="Song X.-Z."/>
            <person name="Song B.B."/>
            <person name="Summersgill H."/>
            <person name="Thelus R."/>
            <person name="Thornton R.D."/>
            <person name="Trejos Z.Y."/>
            <person name="Usmani K."/>
            <person name="Vattathil S."/>
            <person name="Villasana D."/>
            <person name="Walker D.L."/>
            <person name="Wang S."/>
            <person name="Wang K."/>
            <person name="White C.S."/>
            <person name="Williams A.C."/>
            <person name="Williamson J."/>
            <person name="Wilson K."/>
            <person name="Woghiren I.O."/>
            <person name="Woodworth J.R."/>
            <person name="Worley K.C."/>
            <person name="Wright R.A."/>
            <person name="Wu W."/>
            <person name="Young L."/>
            <person name="Zhang L."/>
            <person name="Zhang J."/>
            <person name="Zhu Y."/>
            <person name="Muzny D.M."/>
            <person name="Weinstock G."/>
            <person name="Gibbs R.A."/>
        </authorList>
    </citation>
    <scope>NUCLEOTIDE SEQUENCE [LARGE SCALE GENOMIC DNA]</scope>
    <source>
        <strain evidence="3">LSR1</strain>
    </source>
</reference>
<feature type="compositionally biased region" description="Polar residues" evidence="1">
    <location>
        <begin position="93"/>
        <end position="105"/>
    </location>
</feature>
<dbReference type="Proteomes" id="UP000007819">
    <property type="component" value="Chromosome A1"/>
</dbReference>
<evidence type="ECO:0000256" key="1">
    <source>
        <dbReference type="SAM" id="MobiDB-lite"/>
    </source>
</evidence>
<accession>A0A8R2NKP1</accession>
<dbReference type="AlphaFoldDB" id="A0A8R2NKP1"/>
<evidence type="ECO:0000313" key="2">
    <source>
        <dbReference type="EnsemblMetazoa" id="XP_029342197.1"/>
    </source>
</evidence>
<reference evidence="2" key="2">
    <citation type="submission" date="2022-06" db="UniProtKB">
        <authorList>
            <consortium name="EnsemblMetazoa"/>
        </authorList>
    </citation>
    <scope>IDENTIFICATION</scope>
</reference>
<feature type="region of interest" description="Disordered" evidence="1">
    <location>
        <begin position="88"/>
        <end position="151"/>
    </location>
</feature>
<dbReference type="EnsemblMetazoa" id="XM_029486337.1">
    <property type="protein sequence ID" value="XP_029342197.1"/>
    <property type="gene ID" value="LOC115033557"/>
</dbReference>
<protein>
    <submittedName>
        <fullName evidence="2">Uncharacterized protein</fullName>
    </submittedName>
</protein>
<sequence>MTAFIKNVQDNRAVESCPNLANQIQMCATIQLAETVLQQMAHNSHELQNGKMVSPMSPSYSPVSNIFSMHDDSITYATLGPLQLIDHIDGPTSPDQNYSQHQSFDVNDGPDYFNPFRTISPPTYTEHPAPSHKRSLSTFTEHPAPACDVKR</sequence>